<keyword evidence="1" id="KW-1133">Transmembrane helix</keyword>
<proteinExistence type="predicted"/>
<dbReference type="HOGENOM" id="CLU_856448_0_0_1"/>
<sequence length="325" mass="35116">MENVTVQQQSYEEGLSFELPAQMMFLAACAMAAFGVCALAAGARVADDIFAMVFAVGTGTVMVGWLAPLLLASEHLEVELVTTWGTTAWWGNRTADPVVHGAEYKFPLDLTCGGSLYLTLLVIGLAMLLSRLMLPVALAATGLLSGVTAVRLLANFFPQLLVHAPRQEVLWSCGQQCVVPLSLTVYAPESLLPDGFGAEVYLGYPVQWFWYLAAPFAIAQAALLLFRGSERALIVTTALLGSFASLKGVAMLGEYYRGEYLVEAFETDTARGAPRAGLLSGVFQVVLFVAGIAVQYAVFPPDGMREARARDKARRQSRYLELNDN</sequence>
<evidence type="ECO:0000313" key="3">
    <source>
        <dbReference type="Proteomes" id="UP000013827"/>
    </source>
</evidence>
<accession>A0A0D3ICC2</accession>
<feature type="transmembrane region" description="Helical" evidence="1">
    <location>
        <begin position="233"/>
        <end position="256"/>
    </location>
</feature>
<feature type="transmembrane region" description="Helical" evidence="1">
    <location>
        <begin position="23"/>
        <end position="42"/>
    </location>
</feature>
<feature type="transmembrane region" description="Helical" evidence="1">
    <location>
        <begin position="49"/>
        <end position="71"/>
    </location>
</feature>
<organism evidence="2 3">
    <name type="scientific">Emiliania huxleyi (strain CCMP1516)</name>
    <dbReference type="NCBI Taxonomy" id="280463"/>
    <lineage>
        <taxon>Eukaryota</taxon>
        <taxon>Haptista</taxon>
        <taxon>Haptophyta</taxon>
        <taxon>Prymnesiophyceae</taxon>
        <taxon>Isochrysidales</taxon>
        <taxon>Noelaerhabdaceae</taxon>
        <taxon>Emiliania</taxon>
    </lineage>
</organism>
<reference evidence="3" key="1">
    <citation type="journal article" date="2013" name="Nature">
        <title>Pan genome of the phytoplankton Emiliania underpins its global distribution.</title>
        <authorList>
            <person name="Read B.A."/>
            <person name="Kegel J."/>
            <person name="Klute M.J."/>
            <person name="Kuo A."/>
            <person name="Lefebvre S.C."/>
            <person name="Maumus F."/>
            <person name="Mayer C."/>
            <person name="Miller J."/>
            <person name="Monier A."/>
            <person name="Salamov A."/>
            <person name="Young J."/>
            <person name="Aguilar M."/>
            <person name="Claverie J.M."/>
            <person name="Frickenhaus S."/>
            <person name="Gonzalez K."/>
            <person name="Herman E.K."/>
            <person name="Lin Y.C."/>
            <person name="Napier J."/>
            <person name="Ogata H."/>
            <person name="Sarno A.F."/>
            <person name="Shmutz J."/>
            <person name="Schroeder D."/>
            <person name="de Vargas C."/>
            <person name="Verret F."/>
            <person name="von Dassow P."/>
            <person name="Valentin K."/>
            <person name="Van de Peer Y."/>
            <person name="Wheeler G."/>
            <person name="Dacks J.B."/>
            <person name="Delwiche C.F."/>
            <person name="Dyhrman S.T."/>
            <person name="Glockner G."/>
            <person name="John U."/>
            <person name="Richards T."/>
            <person name="Worden A.Z."/>
            <person name="Zhang X."/>
            <person name="Grigoriev I.V."/>
            <person name="Allen A.E."/>
            <person name="Bidle K."/>
            <person name="Borodovsky M."/>
            <person name="Bowler C."/>
            <person name="Brownlee C."/>
            <person name="Cock J.M."/>
            <person name="Elias M."/>
            <person name="Gladyshev V.N."/>
            <person name="Groth M."/>
            <person name="Guda C."/>
            <person name="Hadaegh A."/>
            <person name="Iglesias-Rodriguez M.D."/>
            <person name="Jenkins J."/>
            <person name="Jones B.M."/>
            <person name="Lawson T."/>
            <person name="Leese F."/>
            <person name="Lindquist E."/>
            <person name="Lobanov A."/>
            <person name="Lomsadze A."/>
            <person name="Malik S.B."/>
            <person name="Marsh M.E."/>
            <person name="Mackinder L."/>
            <person name="Mock T."/>
            <person name="Mueller-Roeber B."/>
            <person name="Pagarete A."/>
            <person name="Parker M."/>
            <person name="Probert I."/>
            <person name="Quesneville H."/>
            <person name="Raines C."/>
            <person name="Rensing S.A."/>
            <person name="Riano-Pachon D.M."/>
            <person name="Richier S."/>
            <person name="Rokitta S."/>
            <person name="Shiraiwa Y."/>
            <person name="Soanes D.M."/>
            <person name="van der Giezen M."/>
            <person name="Wahlund T.M."/>
            <person name="Williams B."/>
            <person name="Wilson W."/>
            <person name="Wolfe G."/>
            <person name="Wurch L.L."/>
        </authorList>
    </citation>
    <scope>NUCLEOTIDE SEQUENCE</scope>
</reference>
<evidence type="ECO:0000313" key="2">
    <source>
        <dbReference type="EnsemblProtists" id="EOD08907"/>
    </source>
</evidence>
<dbReference type="KEGG" id="ehx:EMIHUDRAFT_459937"/>
<feature type="transmembrane region" description="Helical" evidence="1">
    <location>
        <begin position="276"/>
        <end position="299"/>
    </location>
</feature>
<feature type="transmembrane region" description="Helical" evidence="1">
    <location>
        <begin position="136"/>
        <end position="157"/>
    </location>
</feature>
<dbReference type="PaxDb" id="2903-EOD08907"/>
<dbReference type="Proteomes" id="UP000013827">
    <property type="component" value="Unassembled WGS sequence"/>
</dbReference>
<reference evidence="2" key="2">
    <citation type="submission" date="2024-10" db="UniProtKB">
        <authorList>
            <consortium name="EnsemblProtists"/>
        </authorList>
    </citation>
    <scope>IDENTIFICATION</scope>
</reference>
<dbReference type="EnsemblProtists" id="EOD08907">
    <property type="protein sequence ID" value="EOD08907"/>
    <property type="gene ID" value="EMIHUDRAFT_459937"/>
</dbReference>
<feature type="transmembrane region" description="Helical" evidence="1">
    <location>
        <begin position="208"/>
        <end position="226"/>
    </location>
</feature>
<keyword evidence="1" id="KW-0472">Membrane</keyword>
<dbReference type="RefSeq" id="XP_005761336.1">
    <property type="nucleotide sequence ID" value="XM_005761279.1"/>
</dbReference>
<protein>
    <recommendedName>
        <fullName evidence="4">EXPERA domain-containing protein</fullName>
    </recommendedName>
</protein>
<name>A0A0D3ICC2_EMIH1</name>
<dbReference type="GeneID" id="17255060"/>
<dbReference type="AlphaFoldDB" id="A0A0D3ICC2"/>
<feature type="transmembrane region" description="Helical" evidence="1">
    <location>
        <begin position="106"/>
        <end position="129"/>
    </location>
</feature>
<evidence type="ECO:0008006" key="4">
    <source>
        <dbReference type="Google" id="ProtNLM"/>
    </source>
</evidence>
<keyword evidence="1" id="KW-0812">Transmembrane</keyword>
<keyword evidence="3" id="KW-1185">Reference proteome</keyword>
<evidence type="ECO:0000256" key="1">
    <source>
        <dbReference type="SAM" id="Phobius"/>
    </source>
</evidence>